<dbReference type="RefSeq" id="WP_209650978.1">
    <property type="nucleotide sequence ID" value="NZ_JBEPNV010000007.1"/>
</dbReference>
<proteinExistence type="predicted"/>
<accession>A0ABV2NTC5</accession>
<comment type="caution">
    <text evidence="1">The sequence shown here is derived from an EMBL/GenBank/DDBJ whole genome shotgun (WGS) entry which is preliminary data.</text>
</comment>
<keyword evidence="2" id="KW-1185">Reference proteome</keyword>
<name>A0ABV2NTC5_9HYPH</name>
<dbReference type="EMBL" id="JBEPNW010000004">
    <property type="protein sequence ID" value="MET3869725.1"/>
    <property type="molecule type" value="Genomic_DNA"/>
</dbReference>
<evidence type="ECO:0000313" key="2">
    <source>
        <dbReference type="Proteomes" id="UP001549119"/>
    </source>
</evidence>
<dbReference type="Proteomes" id="UP001549119">
    <property type="component" value="Unassembled WGS sequence"/>
</dbReference>
<gene>
    <name evidence="1" type="ORF">ABIC20_007110</name>
</gene>
<reference evidence="1 2" key="1">
    <citation type="submission" date="2024-06" db="EMBL/GenBank/DDBJ databases">
        <title>Genomics of switchgrass bacterial isolates.</title>
        <authorList>
            <person name="Shade A."/>
        </authorList>
    </citation>
    <scope>NUCLEOTIDE SEQUENCE [LARGE SCALE GENOMIC DNA]</scope>
    <source>
        <strain evidence="1 2">PvP084</strain>
    </source>
</reference>
<evidence type="ECO:0000313" key="1">
    <source>
        <dbReference type="EMBL" id="MET3869725.1"/>
    </source>
</evidence>
<organism evidence="1 2">
    <name type="scientific">Methylobacterium radiotolerans</name>
    <dbReference type="NCBI Taxonomy" id="31998"/>
    <lineage>
        <taxon>Bacteria</taxon>
        <taxon>Pseudomonadati</taxon>
        <taxon>Pseudomonadota</taxon>
        <taxon>Alphaproteobacteria</taxon>
        <taxon>Hyphomicrobiales</taxon>
        <taxon>Methylobacteriaceae</taxon>
        <taxon>Methylobacterium</taxon>
    </lineage>
</organism>
<protein>
    <submittedName>
        <fullName evidence="1">Uncharacterized protein</fullName>
    </submittedName>
</protein>
<sequence>MTIIIGAIRVSDADDPAALSSAVSDMVEEFRLRWLGMTRGRALPGLIWRGVIELELHRDIRPGSHRHALLEDLECDTSPLEATERVVVVHTHLVAVLPDGIEADDLRGHLAAVWQGRWRTQVKGLQSDQTIEEAVTALCGYCHKHRLQYTSGGLNSETVVFGDSYGKRWGGFVEGLYVGLEREFRSKK</sequence>